<dbReference type="OrthoDB" id="10586629at2759"/>
<evidence type="ECO:0000313" key="2">
    <source>
        <dbReference type="Proteomes" id="UP000244722"/>
    </source>
</evidence>
<name>A0A2T6ZAT4_TUBBO</name>
<gene>
    <name evidence="1" type="ORF">B9Z19DRAFT_1197466</name>
</gene>
<sequence>MLKIRFSTPQMPGLVKNLPIRPRVSFYSASATPNFTSAAPNTTSLSLNATRAAQHPPGAPPTNQQLEELDSKWYKRHDQLEGKWYLRSQELNHLIQGQCSEISILRSLALQSKTENLKLERNFNLRGALERTVYQARLLKKIKGTMGTGIQAGIKELAKTSEFLDIFNAEVARRGLVPMITVRIKDHTPNELAALACFLILQSTWPDSLAWREVVEDEDTMGEVTENEETPKE</sequence>
<accession>A0A2T6ZAT4</accession>
<evidence type="ECO:0000313" key="1">
    <source>
        <dbReference type="EMBL" id="PUU72610.1"/>
    </source>
</evidence>
<dbReference type="AlphaFoldDB" id="A0A2T6ZAT4"/>
<organism evidence="1 2">
    <name type="scientific">Tuber borchii</name>
    <name type="common">White truffle</name>
    <dbReference type="NCBI Taxonomy" id="42251"/>
    <lineage>
        <taxon>Eukaryota</taxon>
        <taxon>Fungi</taxon>
        <taxon>Dikarya</taxon>
        <taxon>Ascomycota</taxon>
        <taxon>Pezizomycotina</taxon>
        <taxon>Pezizomycetes</taxon>
        <taxon>Pezizales</taxon>
        <taxon>Tuberaceae</taxon>
        <taxon>Tuber</taxon>
    </lineage>
</organism>
<reference evidence="1 2" key="1">
    <citation type="submission" date="2017-04" db="EMBL/GenBank/DDBJ databases">
        <title>Draft genome sequence of Tuber borchii Vittad., a whitish edible truffle.</title>
        <authorList>
            <consortium name="DOE Joint Genome Institute"/>
            <person name="Murat C."/>
            <person name="Kuo A."/>
            <person name="Barry K.W."/>
            <person name="Clum A."/>
            <person name="Dockter R.B."/>
            <person name="Fauchery L."/>
            <person name="Iotti M."/>
            <person name="Kohler A."/>
            <person name="Labutti K."/>
            <person name="Lindquist E.A."/>
            <person name="Lipzen A."/>
            <person name="Ohm R.A."/>
            <person name="Wang M."/>
            <person name="Grigoriev I.V."/>
            <person name="Zambonelli A."/>
            <person name="Martin F.M."/>
        </authorList>
    </citation>
    <scope>NUCLEOTIDE SEQUENCE [LARGE SCALE GENOMIC DNA]</scope>
    <source>
        <strain evidence="1 2">Tbo3840</strain>
    </source>
</reference>
<proteinExistence type="predicted"/>
<dbReference type="EMBL" id="NESQ01000496">
    <property type="protein sequence ID" value="PUU72610.1"/>
    <property type="molecule type" value="Genomic_DNA"/>
</dbReference>
<protein>
    <submittedName>
        <fullName evidence="1">Uncharacterized protein</fullName>
    </submittedName>
</protein>
<keyword evidence="2" id="KW-1185">Reference proteome</keyword>
<dbReference type="Proteomes" id="UP000244722">
    <property type="component" value="Unassembled WGS sequence"/>
</dbReference>
<comment type="caution">
    <text evidence="1">The sequence shown here is derived from an EMBL/GenBank/DDBJ whole genome shotgun (WGS) entry which is preliminary data.</text>
</comment>